<keyword evidence="2" id="KW-1185">Reference proteome</keyword>
<name>A0A8E2ART2_9APHY</name>
<dbReference type="OrthoDB" id="2840473at2759"/>
<sequence length="59" mass="6910">WRPIYPPSHRNFNEQTYSFILVSARLETNAWTAILIDSPDITGITLDTTTNHFHIFNVY</sequence>
<feature type="non-terminal residue" evidence="1">
    <location>
        <position position="1"/>
    </location>
</feature>
<dbReference type="Proteomes" id="UP000250043">
    <property type="component" value="Unassembled WGS sequence"/>
</dbReference>
<protein>
    <submittedName>
        <fullName evidence="1">Uncharacterized protein</fullName>
    </submittedName>
</protein>
<feature type="non-terminal residue" evidence="1">
    <location>
        <position position="59"/>
    </location>
</feature>
<accession>A0A8E2ART2</accession>
<evidence type="ECO:0000313" key="2">
    <source>
        <dbReference type="Proteomes" id="UP000250043"/>
    </source>
</evidence>
<gene>
    <name evidence="1" type="ORF">OBBRIDRAFT_691413</name>
</gene>
<organism evidence="1 2">
    <name type="scientific">Obba rivulosa</name>
    <dbReference type="NCBI Taxonomy" id="1052685"/>
    <lineage>
        <taxon>Eukaryota</taxon>
        <taxon>Fungi</taxon>
        <taxon>Dikarya</taxon>
        <taxon>Basidiomycota</taxon>
        <taxon>Agaricomycotina</taxon>
        <taxon>Agaricomycetes</taxon>
        <taxon>Polyporales</taxon>
        <taxon>Gelatoporiaceae</taxon>
        <taxon>Obba</taxon>
    </lineage>
</organism>
<proteinExistence type="predicted"/>
<evidence type="ECO:0000313" key="1">
    <source>
        <dbReference type="EMBL" id="OCH89793.1"/>
    </source>
</evidence>
<reference evidence="1 2" key="1">
    <citation type="submission" date="2016-07" db="EMBL/GenBank/DDBJ databases">
        <title>Draft genome of the white-rot fungus Obba rivulosa 3A-2.</title>
        <authorList>
            <consortium name="DOE Joint Genome Institute"/>
            <person name="Miettinen O."/>
            <person name="Riley R."/>
            <person name="Acob R."/>
            <person name="Barry K."/>
            <person name="Cullen D."/>
            <person name="De Vries R."/>
            <person name="Hainaut M."/>
            <person name="Hatakka A."/>
            <person name="Henrissat B."/>
            <person name="Hilden K."/>
            <person name="Kuo R."/>
            <person name="Labutti K."/>
            <person name="Lipzen A."/>
            <person name="Makela M.R."/>
            <person name="Sandor L."/>
            <person name="Spatafora J.W."/>
            <person name="Grigoriev I.V."/>
            <person name="Hibbett D.S."/>
        </authorList>
    </citation>
    <scope>NUCLEOTIDE SEQUENCE [LARGE SCALE GENOMIC DNA]</scope>
    <source>
        <strain evidence="1 2">3A-2</strain>
    </source>
</reference>
<dbReference type="AlphaFoldDB" id="A0A8E2ART2"/>
<dbReference type="EMBL" id="KV722419">
    <property type="protein sequence ID" value="OCH89793.1"/>
    <property type="molecule type" value="Genomic_DNA"/>
</dbReference>